<evidence type="ECO:0000256" key="1">
    <source>
        <dbReference type="ARBA" id="ARBA00005194"/>
    </source>
</evidence>
<keyword evidence="5 10" id="KW-0560">Oxidoreductase</keyword>
<feature type="binding site" evidence="9">
    <location>
        <begin position="153"/>
        <end position="157"/>
    </location>
    <ligand>
        <name>NADP(+)</name>
        <dbReference type="ChEBI" id="CHEBI:58349"/>
    </ligand>
</feature>
<feature type="binding site" evidence="9">
    <location>
        <position position="186"/>
    </location>
    <ligand>
        <name>NADP(+)</name>
        <dbReference type="ChEBI" id="CHEBI:58349"/>
    </ligand>
</feature>
<reference evidence="12 13" key="1">
    <citation type="journal article" date="2015" name="Genome Announc.">
        <title>Expanding the biotechnology potential of lactobacilli through comparative genomics of 213 strains and associated genera.</title>
        <authorList>
            <person name="Sun Z."/>
            <person name="Harris H.M."/>
            <person name="McCann A."/>
            <person name="Guo C."/>
            <person name="Argimon S."/>
            <person name="Zhang W."/>
            <person name="Yang X."/>
            <person name="Jeffery I.B."/>
            <person name="Cooney J.C."/>
            <person name="Kagawa T.F."/>
            <person name="Liu W."/>
            <person name="Song Y."/>
            <person name="Salvetti E."/>
            <person name="Wrobel A."/>
            <person name="Rasinkangas P."/>
            <person name="Parkhill J."/>
            <person name="Rea M.C."/>
            <person name="O'Sullivan O."/>
            <person name="Ritari J."/>
            <person name="Douillard F.P."/>
            <person name="Paul Ross R."/>
            <person name="Yang R."/>
            <person name="Briner A.E."/>
            <person name="Felis G.E."/>
            <person name="de Vos W.M."/>
            <person name="Barrangou R."/>
            <person name="Klaenhammer T.R."/>
            <person name="Caufield P.W."/>
            <person name="Cui Y."/>
            <person name="Zhang H."/>
            <person name="O'Toole P.W."/>
        </authorList>
    </citation>
    <scope>NUCLEOTIDE SEQUENCE [LARGE SCALE GENOMIC DNA]</scope>
    <source>
        <strain evidence="12 13">DSM 21051</strain>
    </source>
</reference>
<dbReference type="AlphaFoldDB" id="A0A0R2CVI5"/>
<comment type="catalytic activity">
    <reaction evidence="7 10">
        <text>a (3R)-hydroxyacyl-[ACP] + NADP(+) = a 3-oxoacyl-[ACP] + NADPH + H(+)</text>
        <dbReference type="Rhea" id="RHEA:17397"/>
        <dbReference type="Rhea" id="RHEA-COMP:9916"/>
        <dbReference type="Rhea" id="RHEA-COMP:9945"/>
        <dbReference type="ChEBI" id="CHEBI:15378"/>
        <dbReference type="ChEBI" id="CHEBI:57783"/>
        <dbReference type="ChEBI" id="CHEBI:58349"/>
        <dbReference type="ChEBI" id="CHEBI:78776"/>
        <dbReference type="ChEBI" id="CHEBI:78827"/>
        <dbReference type="EC" id="1.1.1.100"/>
    </reaction>
</comment>
<accession>A0A0R2CVI5</accession>
<comment type="caution">
    <text evidence="12">The sequence shown here is derived from an EMBL/GenBank/DDBJ whole genome shotgun (WGS) entry which is preliminary data.</text>
</comment>
<dbReference type="UniPathway" id="UPA00094"/>
<dbReference type="GO" id="GO:0051287">
    <property type="term" value="F:NAD binding"/>
    <property type="evidence" value="ECO:0007669"/>
    <property type="project" value="UniProtKB-UniRule"/>
</dbReference>
<evidence type="ECO:0000256" key="4">
    <source>
        <dbReference type="ARBA" id="ARBA00022832"/>
    </source>
</evidence>
<dbReference type="InterPro" id="IPR002347">
    <property type="entry name" value="SDR_fam"/>
</dbReference>
<dbReference type="InterPro" id="IPR050259">
    <property type="entry name" value="SDR"/>
</dbReference>
<evidence type="ECO:0000256" key="8">
    <source>
        <dbReference type="PIRSR" id="PIRSR611284-1"/>
    </source>
</evidence>
<evidence type="ECO:0000256" key="10">
    <source>
        <dbReference type="RuleBase" id="RU366074"/>
    </source>
</evidence>
<dbReference type="SMART" id="SM00822">
    <property type="entry name" value="PKS_KR"/>
    <property type="match status" value="1"/>
</dbReference>
<dbReference type="PANTHER" id="PTHR42879:SF2">
    <property type="entry name" value="3-OXOACYL-[ACYL-CARRIER-PROTEIN] REDUCTASE FABG"/>
    <property type="match status" value="1"/>
</dbReference>
<evidence type="ECO:0000256" key="2">
    <source>
        <dbReference type="ARBA" id="ARBA00006484"/>
    </source>
</evidence>
<dbReference type="NCBIfam" id="NF009466">
    <property type="entry name" value="PRK12826.1-2"/>
    <property type="match status" value="1"/>
</dbReference>
<dbReference type="PANTHER" id="PTHR42879">
    <property type="entry name" value="3-OXOACYL-(ACYL-CARRIER-PROTEIN) REDUCTASE"/>
    <property type="match status" value="1"/>
</dbReference>
<organism evidence="12 13">
    <name type="scientific">Liquorilactobacillus aquaticus DSM 21051</name>
    <dbReference type="NCBI Taxonomy" id="1423725"/>
    <lineage>
        <taxon>Bacteria</taxon>
        <taxon>Bacillati</taxon>
        <taxon>Bacillota</taxon>
        <taxon>Bacilli</taxon>
        <taxon>Lactobacillales</taxon>
        <taxon>Lactobacillaceae</taxon>
        <taxon>Liquorilactobacillus</taxon>
    </lineage>
</organism>
<dbReference type="Proteomes" id="UP000051015">
    <property type="component" value="Unassembled WGS sequence"/>
</dbReference>
<feature type="active site" description="Proton acceptor" evidence="8">
    <location>
        <position position="153"/>
    </location>
</feature>
<dbReference type="SUPFAM" id="SSF51735">
    <property type="entry name" value="NAD(P)-binding Rossmann-fold domains"/>
    <property type="match status" value="1"/>
</dbReference>
<comment type="subunit">
    <text evidence="10">Homotetramer.</text>
</comment>
<dbReference type="FunFam" id="3.40.50.720:FF:000173">
    <property type="entry name" value="3-oxoacyl-[acyl-carrier protein] reductase"/>
    <property type="match status" value="1"/>
</dbReference>
<dbReference type="Pfam" id="PF13561">
    <property type="entry name" value="adh_short_C2"/>
    <property type="match status" value="1"/>
</dbReference>
<comment type="function">
    <text evidence="10">Catalyzes the NADPH-dependent reduction of beta-ketoacyl-ACP substrates to beta-hydroxyacyl-ACP products, the first reductive step in the elongation cycle of fatty acid biosynthesis.</text>
</comment>
<sequence>MDLKGKTAFITGSSRGIGAAIALQFAKEGCNVILNGRKNVSDKLIKEIEALGVKCKVALGDVSQINDAKKMQTEIFEEFDNLDILVNNAGITADKLMIGMKEKDFRRVIETNLIGTFNVTQGILKKMSRQRSGVIINLASVVGLHGNLGQANYAASKAGIIGLTKTIAREGALRGVRCNAIAPGMINSDMTAEVSQKIKDQMVKDIPLQRFGEPVEVAETAVFLAKSDYITGQVITIDGGMTI</sequence>
<keyword evidence="4 10" id="KW-0276">Fatty acid metabolism</keyword>
<dbReference type="GO" id="GO:0004316">
    <property type="term" value="F:3-oxoacyl-[acyl-carrier-protein] reductase (NADPH) activity"/>
    <property type="evidence" value="ECO:0007669"/>
    <property type="project" value="UniProtKB-UniRule"/>
</dbReference>
<evidence type="ECO:0000256" key="6">
    <source>
        <dbReference type="ARBA" id="ARBA00023160"/>
    </source>
</evidence>
<dbReference type="InterPro" id="IPR036291">
    <property type="entry name" value="NAD(P)-bd_dom_sf"/>
</dbReference>
<gene>
    <name evidence="12" type="ORF">FC19_GL001269</name>
</gene>
<keyword evidence="6 10" id="KW-0275">Fatty acid biosynthesis</keyword>
<dbReference type="PRINTS" id="PR00080">
    <property type="entry name" value="SDRFAMILY"/>
</dbReference>
<keyword evidence="13" id="KW-1185">Reference proteome</keyword>
<dbReference type="RefSeq" id="WP_057876256.1">
    <property type="nucleotide sequence ID" value="NZ_AYZD01000018.1"/>
</dbReference>
<evidence type="ECO:0000313" key="13">
    <source>
        <dbReference type="Proteomes" id="UP000051015"/>
    </source>
</evidence>
<dbReference type="STRING" id="1423725.FC19_GL001269"/>
<evidence type="ECO:0000313" key="12">
    <source>
        <dbReference type="EMBL" id="KRM95790.1"/>
    </source>
</evidence>
<dbReference type="InterPro" id="IPR011284">
    <property type="entry name" value="3oxo_ACP_reduc"/>
</dbReference>
<protein>
    <recommendedName>
        <fullName evidence="3 10">3-oxoacyl-[acyl-carrier-protein] reductase</fullName>
        <ecNumber evidence="3 10">1.1.1.100</ecNumber>
    </recommendedName>
</protein>
<evidence type="ECO:0000256" key="5">
    <source>
        <dbReference type="ARBA" id="ARBA00023002"/>
    </source>
</evidence>
<dbReference type="InterPro" id="IPR020904">
    <property type="entry name" value="Sc_DH/Rdtase_CS"/>
</dbReference>
<keyword evidence="10" id="KW-0443">Lipid metabolism</keyword>
<evidence type="ECO:0000256" key="3">
    <source>
        <dbReference type="ARBA" id="ARBA00012948"/>
    </source>
</evidence>
<keyword evidence="10" id="KW-0444">Lipid biosynthesis</keyword>
<dbReference type="GO" id="GO:0006633">
    <property type="term" value="P:fatty acid biosynthetic process"/>
    <property type="evidence" value="ECO:0007669"/>
    <property type="project" value="UniProtKB-UniPathway"/>
</dbReference>
<proteinExistence type="inferred from homology"/>
<dbReference type="EMBL" id="AYZD01000018">
    <property type="protein sequence ID" value="KRM95790.1"/>
    <property type="molecule type" value="Genomic_DNA"/>
</dbReference>
<comment type="pathway">
    <text evidence="1 10">Lipid metabolism; fatty acid biosynthesis.</text>
</comment>
<evidence type="ECO:0000259" key="11">
    <source>
        <dbReference type="SMART" id="SM00822"/>
    </source>
</evidence>
<keyword evidence="9 10" id="KW-0521">NADP</keyword>
<dbReference type="OrthoDB" id="9803333at2"/>
<dbReference type="InterPro" id="IPR057326">
    <property type="entry name" value="KR_dom"/>
</dbReference>
<evidence type="ECO:0000256" key="7">
    <source>
        <dbReference type="ARBA" id="ARBA00048508"/>
    </source>
</evidence>
<dbReference type="EC" id="1.1.1.100" evidence="3 10"/>
<name>A0A0R2CVI5_9LACO</name>
<feature type="domain" description="Ketoreductase" evidence="11">
    <location>
        <begin position="6"/>
        <end position="184"/>
    </location>
</feature>
<comment type="similarity">
    <text evidence="2 10">Belongs to the short-chain dehydrogenases/reductases (SDR) family.</text>
</comment>
<dbReference type="PROSITE" id="PS00061">
    <property type="entry name" value="ADH_SHORT"/>
    <property type="match status" value="1"/>
</dbReference>
<dbReference type="NCBIfam" id="TIGR01830">
    <property type="entry name" value="3oxo_ACP_reduc"/>
    <property type="match status" value="1"/>
</dbReference>
<dbReference type="PRINTS" id="PR00081">
    <property type="entry name" value="GDHRDH"/>
</dbReference>
<feature type="binding site" evidence="9">
    <location>
        <begin position="12"/>
        <end position="15"/>
    </location>
    <ligand>
        <name>NADP(+)</name>
        <dbReference type="ChEBI" id="CHEBI:58349"/>
    </ligand>
</feature>
<evidence type="ECO:0000256" key="9">
    <source>
        <dbReference type="PIRSR" id="PIRSR611284-2"/>
    </source>
</evidence>
<feature type="binding site" evidence="9">
    <location>
        <position position="88"/>
    </location>
    <ligand>
        <name>NADP(+)</name>
        <dbReference type="ChEBI" id="CHEBI:58349"/>
    </ligand>
</feature>
<dbReference type="PATRIC" id="fig|1423725.3.peg.1307"/>
<dbReference type="Gene3D" id="3.40.50.720">
    <property type="entry name" value="NAD(P)-binding Rossmann-like Domain"/>
    <property type="match status" value="1"/>
</dbReference>